<organism evidence="3">
    <name type="scientific">marine sediment metagenome</name>
    <dbReference type="NCBI Taxonomy" id="412755"/>
    <lineage>
        <taxon>unclassified sequences</taxon>
        <taxon>metagenomes</taxon>
        <taxon>ecological metagenomes</taxon>
    </lineage>
</organism>
<dbReference type="InterPro" id="IPR051698">
    <property type="entry name" value="Transposase_11-like"/>
</dbReference>
<dbReference type="PANTHER" id="PTHR30298:SF0">
    <property type="entry name" value="PROTEIN YBFL-RELATED"/>
    <property type="match status" value="1"/>
</dbReference>
<evidence type="ECO:0000313" key="3">
    <source>
        <dbReference type="EMBL" id="KKK81942.1"/>
    </source>
</evidence>
<dbReference type="Pfam" id="PF01609">
    <property type="entry name" value="DDE_Tnp_1"/>
    <property type="match status" value="1"/>
</dbReference>
<dbReference type="PANTHER" id="PTHR30298">
    <property type="entry name" value="H REPEAT-ASSOCIATED PREDICTED TRANSPOSASE"/>
    <property type="match status" value="1"/>
</dbReference>
<dbReference type="GO" id="GO:0006313">
    <property type="term" value="P:DNA transposition"/>
    <property type="evidence" value="ECO:0007669"/>
    <property type="project" value="InterPro"/>
</dbReference>
<dbReference type="Pfam" id="PF13808">
    <property type="entry name" value="DDE_Tnp_1_assoc"/>
    <property type="match status" value="1"/>
</dbReference>
<proteinExistence type="predicted"/>
<gene>
    <name evidence="3" type="ORF">LCGC14_2808350</name>
</gene>
<dbReference type="EMBL" id="LAZR01052897">
    <property type="protein sequence ID" value="KKK81942.1"/>
    <property type="molecule type" value="Genomic_DNA"/>
</dbReference>
<dbReference type="InterPro" id="IPR002559">
    <property type="entry name" value="Transposase_11"/>
</dbReference>
<reference evidence="3" key="1">
    <citation type="journal article" date="2015" name="Nature">
        <title>Complex archaea that bridge the gap between prokaryotes and eukaryotes.</title>
        <authorList>
            <person name="Spang A."/>
            <person name="Saw J.H."/>
            <person name="Jorgensen S.L."/>
            <person name="Zaremba-Niedzwiedzka K."/>
            <person name="Martijn J."/>
            <person name="Lind A.E."/>
            <person name="van Eijk R."/>
            <person name="Schleper C."/>
            <person name="Guy L."/>
            <person name="Ettema T.J."/>
        </authorList>
    </citation>
    <scope>NUCLEOTIDE SEQUENCE</scope>
</reference>
<dbReference type="AlphaFoldDB" id="A0A0F8YKP5"/>
<feature type="domain" description="H repeat-associated protein N-terminal" evidence="2">
    <location>
        <begin position="7"/>
        <end position="93"/>
    </location>
</feature>
<evidence type="ECO:0000259" key="1">
    <source>
        <dbReference type="Pfam" id="PF01609"/>
    </source>
</evidence>
<comment type="caution">
    <text evidence="3">The sequence shown here is derived from an EMBL/GenBank/DDBJ whole genome shotgun (WGS) entry which is preliminary data.</text>
</comment>
<protein>
    <recommendedName>
        <fullName evidence="4">Transposase IS4-like domain-containing protein</fullName>
    </recommendedName>
</protein>
<evidence type="ECO:0000259" key="2">
    <source>
        <dbReference type="Pfam" id="PF13808"/>
    </source>
</evidence>
<name>A0A0F8YKP5_9ZZZZ</name>
<sequence>MSTTFLKHFNSITDPRIERCKKHELIDILLLAISAVLSGAEGWEDIEDFGHLKLDWLKKYGTFNAGIPKHDTIARVMCRLKANEIERAFQSWISSLIETTGADIIAIDGKTARRSFTTKDRKSALHTVSAWSCQHQLVLGQTAVDNKTNEITAIPELLTLLDIENSIITLDAMGCQQEIAKQIIQQKADYILALKGNHSGMQKELEAWWHKCERERLTKHNCDEHTEISSGHGRVETRTCQQLLIDKSWLGKDYRWPGLTSIIKVRAEVHDKSAGSDTTETRWYISSLDLNAAQALNAVRSHWQVESMHWMLDMNFREDESRIRKLQGPLMFNVMRKIAMALFKQDASKSASMARKKKMAGLDDDYRSTLLESGIKMR</sequence>
<evidence type="ECO:0008006" key="4">
    <source>
        <dbReference type="Google" id="ProtNLM"/>
    </source>
</evidence>
<accession>A0A0F8YKP5</accession>
<dbReference type="GO" id="GO:0003677">
    <property type="term" value="F:DNA binding"/>
    <property type="evidence" value="ECO:0007669"/>
    <property type="project" value="InterPro"/>
</dbReference>
<feature type="domain" description="Transposase IS4-like" evidence="1">
    <location>
        <begin position="101"/>
        <end position="339"/>
    </location>
</feature>
<dbReference type="GO" id="GO:0004803">
    <property type="term" value="F:transposase activity"/>
    <property type="evidence" value="ECO:0007669"/>
    <property type="project" value="InterPro"/>
</dbReference>
<dbReference type="NCBIfam" id="NF033564">
    <property type="entry name" value="transpos_ISAs1"/>
    <property type="match status" value="1"/>
</dbReference>
<dbReference type="InterPro" id="IPR047647">
    <property type="entry name" value="ISAs1_transpos"/>
</dbReference>
<dbReference type="InterPro" id="IPR032806">
    <property type="entry name" value="YbfD_N"/>
</dbReference>